<dbReference type="GO" id="GO:0005576">
    <property type="term" value="C:extracellular region"/>
    <property type="evidence" value="ECO:0007669"/>
    <property type="project" value="TreeGrafter"/>
</dbReference>
<keyword evidence="9" id="KW-0472">Membrane</keyword>
<feature type="region of interest" description="Disordered" evidence="8">
    <location>
        <begin position="52"/>
        <end position="79"/>
    </location>
</feature>
<sequence length="407" mass="44561">MSSPTSSSDAPPPDHNLLFGTLVALVIIILAIILSVYFVVIKKKSDDGAAPLTGGGTGNSSAGGNEKAPMGVLTGGDGSTVTTNSGETFTYRNSFGGYWFVDQENPFVSGVHANSWTPALNESWTWGMDHVNSVNLGGCVLYQPYPSAGDEWDLTTLMHADGTLQMKMEQHYDTFTVSALLAFQTEEDIVQIAGAGLNWVQVPIPFWAVRWSDVGQLGNRTSEAEPFIEGLCWKYIVRLFAWAWKYGIRVNLDLHTAPGSQNSRCRQVNFLKGAMGIANAQRLLDYICIITKFILQPEYHDVVQMFGVLNESLLPTIRQLQVSVFYLQVHDLVCNITSYSTGKGPYISFHDGFSGISSWAGFLPGANRVILDTHPYFAFGVNLNTEPIVSGEDPKSVGRLWPGRACQ</sequence>
<accession>A0A8H6X2H1</accession>
<evidence type="ECO:0000256" key="4">
    <source>
        <dbReference type="ARBA" id="ARBA00023295"/>
    </source>
</evidence>
<keyword evidence="5" id="KW-0961">Cell wall biogenesis/degradation</keyword>
<keyword evidence="4" id="KW-0326">Glycosidase</keyword>
<evidence type="ECO:0000256" key="5">
    <source>
        <dbReference type="ARBA" id="ARBA00023316"/>
    </source>
</evidence>
<dbReference type="EMBL" id="JACAZI010000031">
    <property type="protein sequence ID" value="KAF7332851.1"/>
    <property type="molecule type" value="Genomic_DNA"/>
</dbReference>
<proteinExistence type="inferred from homology"/>
<evidence type="ECO:0000256" key="2">
    <source>
        <dbReference type="ARBA" id="ARBA00022801"/>
    </source>
</evidence>
<dbReference type="OrthoDB" id="62120at2759"/>
<evidence type="ECO:0000256" key="8">
    <source>
        <dbReference type="SAM" id="MobiDB-lite"/>
    </source>
</evidence>
<keyword evidence="3" id="KW-0325">Glycoprotein</keyword>
<evidence type="ECO:0000256" key="6">
    <source>
        <dbReference type="ARBA" id="ARBA00036824"/>
    </source>
</evidence>
<dbReference type="Gene3D" id="3.20.20.80">
    <property type="entry name" value="Glycosidases"/>
    <property type="match status" value="1"/>
</dbReference>
<dbReference type="PANTHER" id="PTHR31297:SF34">
    <property type="entry name" value="GLUCAN 1,3-BETA-GLUCOSIDASE 2"/>
    <property type="match status" value="1"/>
</dbReference>
<dbReference type="GO" id="GO:0009986">
    <property type="term" value="C:cell surface"/>
    <property type="evidence" value="ECO:0007669"/>
    <property type="project" value="TreeGrafter"/>
</dbReference>
<dbReference type="SUPFAM" id="SSF51445">
    <property type="entry name" value="(Trans)glycosidases"/>
    <property type="match status" value="1"/>
</dbReference>
<dbReference type="InterPro" id="IPR050386">
    <property type="entry name" value="Glycosyl_hydrolase_5"/>
</dbReference>
<dbReference type="GO" id="GO:0071555">
    <property type="term" value="P:cell wall organization"/>
    <property type="evidence" value="ECO:0007669"/>
    <property type="project" value="UniProtKB-KW"/>
</dbReference>
<evidence type="ECO:0000256" key="7">
    <source>
        <dbReference type="ARBA" id="ARBA00038929"/>
    </source>
</evidence>
<dbReference type="GO" id="GO:0004338">
    <property type="term" value="F:glucan exo-1,3-beta-glucosidase activity"/>
    <property type="evidence" value="ECO:0007669"/>
    <property type="project" value="UniProtKB-EC"/>
</dbReference>
<protein>
    <recommendedName>
        <fullName evidence="7">glucan 1,3-beta-glucosidase</fullName>
        <ecNumber evidence="7">3.2.1.58</ecNumber>
    </recommendedName>
</protein>
<feature type="transmembrane region" description="Helical" evidence="9">
    <location>
        <begin position="17"/>
        <end position="40"/>
    </location>
</feature>
<evidence type="ECO:0000256" key="3">
    <source>
        <dbReference type="ARBA" id="ARBA00023180"/>
    </source>
</evidence>
<name>A0A8H6X2H1_9AGAR</name>
<evidence type="ECO:0000256" key="9">
    <source>
        <dbReference type="SAM" id="Phobius"/>
    </source>
</evidence>
<evidence type="ECO:0000256" key="1">
    <source>
        <dbReference type="ARBA" id="ARBA00005641"/>
    </source>
</evidence>
<dbReference type="EC" id="3.2.1.58" evidence="7"/>
<keyword evidence="9" id="KW-0812">Transmembrane</keyword>
<keyword evidence="2 10" id="KW-0378">Hydrolase</keyword>
<organism evidence="10 11">
    <name type="scientific">Mycena venus</name>
    <dbReference type="NCBI Taxonomy" id="2733690"/>
    <lineage>
        <taxon>Eukaryota</taxon>
        <taxon>Fungi</taxon>
        <taxon>Dikarya</taxon>
        <taxon>Basidiomycota</taxon>
        <taxon>Agaricomycotina</taxon>
        <taxon>Agaricomycetes</taxon>
        <taxon>Agaricomycetidae</taxon>
        <taxon>Agaricales</taxon>
        <taxon>Marasmiineae</taxon>
        <taxon>Mycenaceae</taxon>
        <taxon>Mycena</taxon>
    </lineage>
</organism>
<evidence type="ECO:0000313" key="10">
    <source>
        <dbReference type="EMBL" id="KAF7332851.1"/>
    </source>
</evidence>
<dbReference type="Proteomes" id="UP000620124">
    <property type="component" value="Unassembled WGS sequence"/>
</dbReference>
<dbReference type="AlphaFoldDB" id="A0A8H6X2H1"/>
<comment type="catalytic activity">
    <reaction evidence="6">
        <text>Successive hydrolysis of beta-D-glucose units from the non-reducing ends of (1-&gt;3)-beta-D-glucans, releasing alpha-glucose.</text>
        <dbReference type="EC" id="3.2.1.58"/>
    </reaction>
</comment>
<dbReference type="InterPro" id="IPR017853">
    <property type="entry name" value="GH"/>
</dbReference>
<comment type="similarity">
    <text evidence="1">Belongs to the glycosyl hydrolase 5 (cellulase A) family.</text>
</comment>
<evidence type="ECO:0000313" key="11">
    <source>
        <dbReference type="Proteomes" id="UP000620124"/>
    </source>
</evidence>
<reference evidence="10" key="1">
    <citation type="submission" date="2020-05" db="EMBL/GenBank/DDBJ databases">
        <title>Mycena genomes resolve the evolution of fungal bioluminescence.</title>
        <authorList>
            <person name="Tsai I.J."/>
        </authorList>
    </citation>
    <scope>NUCLEOTIDE SEQUENCE</scope>
    <source>
        <strain evidence="10">CCC161011</strain>
    </source>
</reference>
<gene>
    <name evidence="10" type="ORF">MVEN_02390100</name>
</gene>
<dbReference type="PANTHER" id="PTHR31297">
    <property type="entry name" value="GLUCAN ENDO-1,6-BETA-GLUCOSIDASE B"/>
    <property type="match status" value="1"/>
</dbReference>
<dbReference type="GO" id="GO:0009251">
    <property type="term" value="P:glucan catabolic process"/>
    <property type="evidence" value="ECO:0007669"/>
    <property type="project" value="TreeGrafter"/>
</dbReference>
<comment type="caution">
    <text evidence="10">The sequence shown here is derived from an EMBL/GenBank/DDBJ whole genome shotgun (WGS) entry which is preliminary data.</text>
</comment>
<keyword evidence="9" id="KW-1133">Transmembrane helix</keyword>
<keyword evidence="11" id="KW-1185">Reference proteome</keyword>